<sequence length="104" mass="12026">MPLAILKDVPETLEISDKRYNTLLSLQRRRNGDYFIKLVFRELSNEQANELKYLTKFPQSVTVVSALLNTVYGISTIVVTRNEKNSDTEVTWKCKCYHSQIAEP</sequence>
<organism evidence="1 2">
    <name type="scientific">Rurimicrobium arvi</name>
    <dbReference type="NCBI Taxonomy" id="2049916"/>
    <lineage>
        <taxon>Bacteria</taxon>
        <taxon>Pseudomonadati</taxon>
        <taxon>Bacteroidota</taxon>
        <taxon>Chitinophagia</taxon>
        <taxon>Chitinophagales</taxon>
        <taxon>Chitinophagaceae</taxon>
        <taxon>Rurimicrobium</taxon>
    </lineage>
</organism>
<proteinExistence type="predicted"/>
<dbReference type="EMBL" id="BAABEZ010000022">
    <property type="protein sequence ID" value="GAA4455439.1"/>
    <property type="molecule type" value="Genomic_DNA"/>
</dbReference>
<protein>
    <submittedName>
        <fullName evidence="1">Uncharacterized protein</fullName>
    </submittedName>
</protein>
<keyword evidence="2" id="KW-1185">Reference proteome</keyword>
<accession>A0ABP8MV03</accession>
<evidence type="ECO:0000313" key="1">
    <source>
        <dbReference type="EMBL" id="GAA4455439.1"/>
    </source>
</evidence>
<evidence type="ECO:0000313" key="2">
    <source>
        <dbReference type="Proteomes" id="UP001501410"/>
    </source>
</evidence>
<gene>
    <name evidence="1" type="ORF">GCM10023092_19120</name>
</gene>
<dbReference type="Proteomes" id="UP001501410">
    <property type="component" value="Unassembled WGS sequence"/>
</dbReference>
<comment type="caution">
    <text evidence="1">The sequence shown here is derived from an EMBL/GenBank/DDBJ whole genome shotgun (WGS) entry which is preliminary data.</text>
</comment>
<reference evidence="2" key="1">
    <citation type="journal article" date="2019" name="Int. J. Syst. Evol. Microbiol.">
        <title>The Global Catalogue of Microorganisms (GCM) 10K type strain sequencing project: providing services to taxonomists for standard genome sequencing and annotation.</title>
        <authorList>
            <consortium name="The Broad Institute Genomics Platform"/>
            <consortium name="The Broad Institute Genome Sequencing Center for Infectious Disease"/>
            <person name="Wu L."/>
            <person name="Ma J."/>
        </authorList>
    </citation>
    <scope>NUCLEOTIDE SEQUENCE [LARGE SCALE GENOMIC DNA]</scope>
    <source>
        <strain evidence="2">JCM 31921</strain>
    </source>
</reference>
<name>A0ABP8MV03_9BACT</name>